<evidence type="ECO:0000256" key="4">
    <source>
        <dbReference type="ARBA" id="ARBA00022989"/>
    </source>
</evidence>
<reference evidence="7 8" key="1">
    <citation type="journal article" date="2011" name="J. Bacteriol.">
        <title>Draft genome sequence of the anoxygenic filamentous phototrophic bacterium Oscillochloris trichoides subsp. DG-6.</title>
        <authorList>
            <person name="Kuznetsov B.B."/>
            <person name="Ivanovsky R.N."/>
            <person name="Keppen O.I."/>
            <person name="Sukhacheva M.V."/>
            <person name="Bumazhkin B.K."/>
            <person name="Patutina E.O."/>
            <person name="Beletsky A.V."/>
            <person name="Mardanov A.V."/>
            <person name="Baslerov R.V."/>
            <person name="Panteleeva A.N."/>
            <person name="Kolganova T.V."/>
            <person name="Ravin N.V."/>
            <person name="Skryabin K.G."/>
        </authorList>
    </citation>
    <scope>NUCLEOTIDE SEQUENCE [LARGE SCALE GENOMIC DNA]</scope>
    <source>
        <strain evidence="7 8">DG-6</strain>
    </source>
</reference>
<keyword evidence="3 6" id="KW-0812">Transmembrane</keyword>
<dbReference type="Proteomes" id="UP000054010">
    <property type="component" value="Unassembled WGS sequence"/>
</dbReference>
<feature type="transmembrane region" description="Helical" evidence="6">
    <location>
        <begin position="68"/>
        <end position="87"/>
    </location>
</feature>
<dbReference type="InterPro" id="IPR051611">
    <property type="entry name" value="ECF_transporter_component"/>
</dbReference>
<dbReference type="HOGENOM" id="CLU_056469_1_2_0"/>
<evidence type="ECO:0000313" key="7">
    <source>
        <dbReference type="EMBL" id="EFO80473.1"/>
    </source>
</evidence>
<dbReference type="PANTHER" id="PTHR34857">
    <property type="entry name" value="SLL0384 PROTEIN"/>
    <property type="match status" value="1"/>
</dbReference>
<dbReference type="GO" id="GO:0006824">
    <property type="term" value="P:cobalt ion transport"/>
    <property type="evidence" value="ECO:0007669"/>
    <property type="project" value="InterPro"/>
</dbReference>
<evidence type="ECO:0000256" key="2">
    <source>
        <dbReference type="ARBA" id="ARBA00022475"/>
    </source>
</evidence>
<dbReference type="eggNOG" id="COG0619">
    <property type="taxonomic scope" value="Bacteria"/>
</dbReference>
<keyword evidence="4 6" id="KW-1133">Transmembrane helix</keyword>
<evidence type="ECO:0000313" key="8">
    <source>
        <dbReference type="Proteomes" id="UP000054010"/>
    </source>
</evidence>
<feature type="transmembrane region" description="Helical" evidence="6">
    <location>
        <begin position="150"/>
        <end position="168"/>
    </location>
</feature>
<keyword evidence="5 6" id="KW-0472">Membrane</keyword>
<feature type="transmembrane region" description="Helical" evidence="6">
    <location>
        <begin position="246"/>
        <end position="264"/>
    </location>
</feature>
<proteinExistence type="predicted"/>
<sequence>MLSSSTLDRYIAGQSPVHLLDARVKLSLTLAYILALALLPSGAWLVMGLCAAMLWVAVRWSQVGLRTILLRAFVALPFALVAVTLVFSVPGQPVFRLPLGPWVLTASDAGLVRFASIVFKSWLSVQAALLLTATTHFTQVLYALRALRLPTVLVAILSFAYRYLFVMIDEAQRMLRARECRSAETPGQHSGGSIVWRARVVGQMVGTLFVRSYERSERIYLAMLARGFTGELRTLNPRSLTQREQGILIIGLATLAGLVLMTYLA</sequence>
<dbReference type="PANTHER" id="PTHR34857:SF2">
    <property type="entry name" value="SLL0384 PROTEIN"/>
    <property type="match status" value="1"/>
</dbReference>
<evidence type="ECO:0000256" key="3">
    <source>
        <dbReference type="ARBA" id="ARBA00022692"/>
    </source>
</evidence>
<gene>
    <name evidence="7" type="ORF">OSCT_1698</name>
</gene>
<evidence type="ECO:0000256" key="5">
    <source>
        <dbReference type="ARBA" id="ARBA00023136"/>
    </source>
</evidence>
<feature type="transmembrane region" description="Helical" evidence="6">
    <location>
        <begin position="30"/>
        <end position="56"/>
    </location>
</feature>
<comment type="caution">
    <text evidence="7">The sequence shown here is derived from an EMBL/GenBank/DDBJ whole genome shotgun (WGS) entry which is preliminary data.</text>
</comment>
<keyword evidence="2" id="KW-1003">Cell membrane</keyword>
<accession>E1IEE7</accession>
<dbReference type="InterPro" id="IPR012809">
    <property type="entry name" value="ECF_CbiQ"/>
</dbReference>
<protein>
    <submittedName>
        <fullName evidence="7">Cobalt ABC transporter, inner membrane subunit CbiQ</fullName>
    </submittedName>
</protein>
<dbReference type="NCBIfam" id="TIGR02454">
    <property type="entry name" value="ECF_T_CbiQ"/>
    <property type="match status" value="1"/>
</dbReference>
<dbReference type="CDD" id="cd16914">
    <property type="entry name" value="EcfT"/>
    <property type="match status" value="1"/>
</dbReference>
<dbReference type="EMBL" id="ADVR01000052">
    <property type="protein sequence ID" value="EFO80473.1"/>
    <property type="molecule type" value="Genomic_DNA"/>
</dbReference>
<dbReference type="Pfam" id="PF02361">
    <property type="entry name" value="CbiQ"/>
    <property type="match status" value="1"/>
</dbReference>
<evidence type="ECO:0000256" key="6">
    <source>
        <dbReference type="SAM" id="Phobius"/>
    </source>
</evidence>
<comment type="subcellular location">
    <subcellularLocation>
        <location evidence="1">Cell membrane</location>
        <topology evidence="1">Multi-pass membrane protein</topology>
    </subcellularLocation>
</comment>
<dbReference type="OrthoDB" id="8585740at2"/>
<keyword evidence="8" id="KW-1185">Reference proteome</keyword>
<dbReference type="STRING" id="765420.OSCT_1698"/>
<dbReference type="GO" id="GO:0043190">
    <property type="term" value="C:ATP-binding cassette (ABC) transporter complex"/>
    <property type="evidence" value="ECO:0007669"/>
    <property type="project" value="InterPro"/>
</dbReference>
<evidence type="ECO:0000256" key="1">
    <source>
        <dbReference type="ARBA" id="ARBA00004651"/>
    </source>
</evidence>
<dbReference type="AlphaFoldDB" id="E1IEE7"/>
<organism evidence="7 8">
    <name type="scientific">Oscillochloris trichoides DG-6</name>
    <dbReference type="NCBI Taxonomy" id="765420"/>
    <lineage>
        <taxon>Bacteria</taxon>
        <taxon>Bacillati</taxon>
        <taxon>Chloroflexota</taxon>
        <taxon>Chloroflexia</taxon>
        <taxon>Chloroflexales</taxon>
        <taxon>Chloroflexineae</taxon>
        <taxon>Oscillochloridaceae</taxon>
        <taxon>Oscillochloris</taxon>
    </lineage>
</organism>
<name>E1IEE7_9CHLR</name>
<dbReference type="InterPro" id="IPR003339">
    <property type="entry name" value="ABC/ECF_trnsptr_transmembrane"/>
</dbReference>